<sequence>MEDGGLRPNPDTCAPEEWDAYLESADVLAMTQAEADTHRNLMDRYTERLMRESAAASTTLNRLLDTRDEANAEAEALSVRCRELSQQVFDAGDVVIAALRKYDRDDPRVESARAREAELTVELARARAELATANLRAIQATKDAM</sequence>
<organism evidence="2 3">
    <name type="scientific">Amycolatopsis eburnea</name>
    <dbReference type="NCBI Taxonomy" id="2267691"/>
    <lineage>
        <taxon>Bacteria</taxon>
        <taxon>Bacillati</taxon>
        <taxon>Actinomycetota</taxon>
        <taxon>Actinomycetes</taxon>
        <taxon>Pseudonocardiales</taxon>
        <taxon>Pseudonocardiaceae</taxon>
        <taxon>Amycolatopsis</taxon>
    </lineage>
</organism>
<gene>
    <name evidence="2" type="ORF">EIY87_06145</name>
</gene>
<keyword evidence="1" id="KW-0175">Coiled coil</keyword>
<dbReference type="Proteomes" id="UP000267081">
    <property type="component" value="Unassembled WGS sequence"/>
</dbReference>
<proteinExistence type="predicted"/>
<accession>A0A427TJ33</accession>
<comment type="caution">
    <text evidence="2">The sequence shown here is derived from an EMBL/GenBank/DDBJ whole genome shotgun (WGS) entry which is preliminary data.</text>
</comment>
<dbReference type="AlphaFoldDB" id="A0A427TJ33"/>
<evidence type="ECO:0000313" key="3">
    <source>
        <dbReference type="Proteomes" id="UP000267081"/>
    </source>
</evidence>
<reference evidence="2 3" key="1">
    <citation type="submission" date="2018-12" db="EMBL/GenBank/DDBJ databases">
        <title>Amycolatopsis eburnea sp. nov. actinomycete associate with arbuscular mycorrhiza fungal spore.</title>
        <authorList>
            <person name="Lumyong S."/>
            <person name="Chaiya L."/>
        </authorList>
    </citation>
    <scope>NUCLEOTIDE SEQUENCE [LARGE SCALE GENOMIC DNA]</scope>
    <source>
        <strain evidence="2 3">GLM-1</strain>
    </source>
</reference>
<name>A0A427TJ33_9PSEU</name>
<evidence type="ECO:0000256" key="1">
    <source>
        <dbReference type="SAM" id="Coils"/>
    </source>
</evidence>
<dbReference type="RefSeq" id="WP_125306636.1">
    <property type="nucleotide sequence ID" value="NZ_RSEC01000021.1"/>
</dbReference>
<dbReference type="EMBL" id="RSEC01000021">
    <property type="protein sequence ID" value="RSD23948.1"/>
    <property type="molecule type" value="Genomic_DNA"/>
</dbReference>
<keyword evidence="3" id="KW-1185">Reference proteome</keyword>
<evidence type="ECO:0000313" key="2">
    <source>
        <dbReference type="EMBL" id="RSD23948.1"/>
    </source>
</evidence>
<protein>
    <submittedName>
        <fullName evidence="2">Uncharacterized protein</fullName>
    </submittedName>
</protein>
<feature type="coiled-coil region" evidence="1">
    <location>
        <begin position="28"/>
        <end position="143"/>
    </location>
</feature>